<evidence type="ECO:0000259" key="6">
    <source>
        <dbReference type="PROSITE" id="PS50850"/>
    </source>
</evidence>
<reference evidence="7 8" key="1">
    <citation type="submission" date="2018-03" db="EMBL/GenBank/DDBJ databases">
        <title>Diversity of phytobeneficial traits revealed by whole-genome analysis of worldwide-isolated phenazine-producing Pseudomonas spp.</title>
        <authorList>
            <person name="Biessy A."/>
            <person name="Novinscak A."/>
            <person name="Blom J."/>
            <person name="Leger G."/>
            <person name="Thomashow L.S."/>
            <person name="Cazorla F.M."/>
            <person name="Josic D."/>
            <person name="Filion M."/>
        </authorList>
    </citation>
    <scope>NUCLEOTIDE SEQUENCE [LARGE SCALE GENOMIC DNA]</scope>
    <source>
        <strain evidence="7 8">ChPhzS24</strain>
    </source>
</reference>
<sequence length="409" mass="44031">MPFAESRLRRLGGWALLIALGLNLRPIISSISPLLMEIRGATGMSFQSSAWLTSLPVVCMGLVALLGVRLEARLGERRGVALGLMMILCACLARLFCDQASALLATALLGGAGVALIQALVPALIKRQFQQRVALAMGIYSASLMGGGGLAALLSPHVTTHFAHWQAGLGVWLLPALAALLLWWLLPFAGPRQRLNAPSISLWRDRRAWLLALYFGLINCGYMSMVAWLPAYYLQLGWSATQSGSLLAFMTIFQVIAALLMPALAQRQSDRRPLLAISLSAQALGFGGLLLWPLQAPQLWVAMIGFGLGACFALSLILTLDHRRDPREAGQLAAFVQGVGFLINAVSPWLTGWLRELTGSFISAWWVLILTVLAMLVLTRVFSPSSYRESPSTSVTPQAIPTGSTSTSA</sequence>
<evidence type="ECO:0000313" key="8">
    <source>
        <dbReference type="Proteomes" id="UP000280455"/>
    </source>
</evidence>
<name>A0AAD1E4C5_9PSED</name>
<evidence type="ECO:0000256" key="2">
    <source>
        <dbReference type="ARBA" id="ARBA00022989"/>
    </source>
</evidence>
<dbReference type="InterPro" id="IPR052524">
    <property type="entry name" value="MFS_Cyanate_Porter"/>
</dbReference>
<feature type="transmembrane region" description="Helical" evidence="5">
    <location>
        <begin position="133"/>
        <end position="155"/>
    </location>
</feature>
<dbReference type="EMBL" id="CP027750">
    <property type="protein sequence ID" value="AZE27050.1"/>
    <property type="molecule type" value="Genomic_DNA"/>
</dbReference>
<feature type="transmembrane region" description="Helical" evidence="5">
    <location>
        <begin position="246"/>
        <end position="265"/>
    </location>
</feature>
<organism evidence="7 8">
    <name type="scientific">Pseudomonas chlororaphis subsp. aureofaciens</name>
    <dbReference type="NCBI Taxonomy" id="587851"/>
    <lineage>
        <taxon>Bacteria</taxon>
        <taxon>Pseudomonadati</taxon>
        <taxon>Pseudomonadota</taxon>
        <taxon>Gammaproteobacteria</taxon>
        <taxon>Pseudomonadales</taxon>
        <taxon>Pseudomonadaceae</taxon>
        <taxon>Pseudomonas</taxon>
    </lineage>
</organism>
<feature type="transmembrane region" description="Helical" evidence="5">
    <location>
        <begin position="167"/>
        <end position="188"/>
    </location>
</feature>
<dbReference type="GO" id="GO:0022857">
    <property type="term" value="F:transmembrane transporter activity"/>
    <property type="evidence" value="ECO:0007669"/>
    <property type="project" value="InterPro"/>
</dbReference>
<dbReference type="PANTHER" id="PTHR23523:SF1">
    <property type="entry name" value="CYANATE TRANSPORT PROTEIN CYNX"/>
    <property type="match status" value="1"/>
</dbReference>
<dbReference type="Proteomes" id="UP000280455">
    <property type="component" value="Chromosome"/>
</dbReference>
<dbReference type="PROSITE" id="PS50850">
    <property type="entry name" value="MFS"/>
    <property type="match status" value="1"/>
</dbReference>
<evidence type="ECO:0000256" key="1">
    <source>
        <dbReference type="ARBA" id="ARBA00022692"/>
    </source>
</evidence>
<feature type="transmembrane region" description="Helical" evidence="5">
    <location>
        <begin position="209"/>
        <end position="234"/>
    </location>
</feature>
<evidence type="ECO:0000256" key="5">
    <source>
        <dbReference type="SAM" id="Phobius"/>
    </source>
</evidence>
<protein>
    <submittedName>
        <fullName evidence="7">Cyanate transport protein CynX</fullName>
    </submittedName>
</protein>
<dbReference type="RefSeq" id="WP_124301031.1">
    <property type="nucleotide sequence ID" value="NZ_CP027750.1"/>
</dbReference>
<dbReference type="InterPro" id="IPR011701">
    <property type="entry name" value="MFS"/>
</dbReference>
<evidence type="ECO:0000256" key="4">
    <source>
        <dbReference type="SAM" id="MobiDB-lite"/>
    </source>
</evidence>
<feature type="transmembrane region" description="Helical" evidence="5">
    <location>
        <begin position="50"/>
        <end position="68"/>
    </location>
</feature>
<dbReference type="AlphaFoldDB" id="A0AAD1E4C5"/>
<proteinExistence type="predicted"/>
<feature type="transmembrane region" description="Helical" evidence="5">
    <location>
        <begin position="274"/>
        <end position="294"/>
    </location>
</feature>
<keyword evidence="2 5" id="KW-1133">Transmembrane helix</keyword>
<evidence type="ECO:0000256" key="3">
    <source>
        <dbReference type="ARBA" id="ARBA00023136"/>
    </source>
</evidence>
<feature type="domain" description="Major facilitator superfamily (MFS) profile" evidence="6">
    <location>
        <begin position="1"/>
        <end position="387"/>
    </location>
</feature>
<dbReference type="CDD" id="cd17410">
    <property type="entry name" value="MFS_CynX_like"/>
    <property type="match status" value="1"/>
</dbReference>
<keyword evidence="3 5" id="KW-0472">Membrane</keyword>
<feature type="transmembrane region" description="Helical" evidence="5">
    <location>
        <begin position="102"/>
        <end position="121"/>
    </location>
</feature>
<dbReference type="InterPro" id="IPR020846">
    <property type="entry name" value="MFS_dom"/>
</dbReference>
<dbReference type="InterPro" id="IPR036259">
    <property type="entry name" value="MFS_trans_sf"/>
</dbReference>
<keyword evidence="1 5" id="KW-0812">Transmembrane</keyword>
<dbReference type="Gene3D" id="1.20.1250.20">
    <property type="entry name" value="MFS general substrate transporter like domains"/>
    <property type="match status" value="2"/>
</dbReference>
<dbReference type="NCBIfam" id="NF007256">
    <property type="entry name" value="PRK09705.1"/>
    <property type="match status" value="1"/>
</dbReference>
<feature type="transmembrane region" description="Helical" evidence="5">
    <location>
        <begin position="80"/>
        <end position="96"/>
    </location>
</feature>
<feature type="transmembrane region" description="Helical" evidence="5">
    <location>
        <begin position="362"/>
        <end position="382"/>
    </location>
</feature>
<feature type="region of interest" description="Disordered" evidence="4">
    <location>
        <begin position="386"/>
        <end position="409"/>
    </location>
</feature>
<gene>
    <name evidence="7" type="ORF">C4K07_0234</name>
</gene>
<feature type="transmembrane region" description="Helical" evidence="5">
    <location>
        <begin position="300"/>
        <end position="320"/>
    </location>
</feature>
<dbReference type="PANTHER" id="PTHR23523">
    <property type="match status" value="1"/>
</dbReference>
<feature type="compositionally biased region" description="Polar residues" evidence="4">
    <location>
        <begin position="395"/>
        <end position="409"/>
    </location>
</feature>
<feature type="transmembrane region" description="Helical" evidence="5">
    <location>
        <begin position="332"/>
        <end position="350"/>
    </location>
</feature>
<dbReference type="SUPFAM" id="SSF103473">
    <property type="entry name" value="MFS general substrate transporter"/>
    <property type="match status" value="1"/>
</dbReference>
<dbReference type="Pfam" id="PF07690">
    <property type="entry name" value="MFS_1"/>
    <property type="match status" value="1"/>
</dbReference>
<accession>A0AAD1E4C5</accession>
<evidence type="ECO:0000313" key="7">
    <source>
        <dbReference type="EMBL" id="AZE27050.1"/>
    </source>
</evidence>